<sequence length="642" mass="68128">MKLILSMVAGVALLGAAQMAHASSHREAPAISKDPSVDNTDVYAFVSPDNPTTVTLIANYSPAQDPAGGPNFYKFDDDALYQIHIDNDGDCVPDITYQFDFNSVATQDHTLYNIGPITSLNDTDWILRQFYSLDRIDAGGTTNLGTSLPTPPSNIGPVSTPNYEALATAAVQSLPGGLLSFAGQRDDPFFVDLGSIFDLLTIRPGAPGNAGGGIDGLGGFNCQTIAIQVPIADLTSDGSTPTDPASAAAVLGVWASANRPETLTLNGDGTQTYSGPVVQYSRLGMPLVNEVVIPLGQKDAFNRSNPVDDGQFLSFVTDPELAGLLNAIYGVSVPSAPRNDLVSVFLTGVSGLNQPVNGTACEALRLNVAIPPASWEDPLGVIGGDVAGFPNGRRLGDDVVDIALRVVAGVLVPGFDGPPNSQLGDGVDCNDRAFLSAFPYVGTPHNGYSHSGHELCPSGPVPVRLLSFELEAVENEVRLDWRTADESAILGFRMERNSASVGPNLIPASSTGSGDYSFTDEVPTRGKYRYTLLEVHRDGTEHVLAQRDIDVRPVAGGLVLSQNAPNPFFGSSTVSFQLGTAGSASLSVFDVQGKMRHQKEWAHLEEGRHDYVLEASEWPSGVYFYRVKTDSGVKTRSMRVVK</sequence>
<name>A0A7Y2E9X9_UNCEI</name>
<dbReference type="NCBIfam" id="TIGR04183">
    <property type="entry name" value="Por_Secre_tail"/>
    <property type="match status" value="1"/>
</dbReference>
<feature type="signal peptide" evidence="1">
    <location>
        <begin position="1"/>
        <end position="22"/>
    </location>
</feature>
<dbReference type="AlphaFoldDB" id="A0A7Y2E9X9"/>
<keyword evidence="1" id="KW-0732">Signal</keyword>
<organism evidence="2 3">
    <name type="scientific">Eiseniibacteriota bacterium</name>
    <dbReference type="NCBI Taxonomy" id="2212470"/>
    <lineage>
        <taxon>Bacteria</taxon>
        <taxon>Candidatus Eiseniibacteriota</taxon>
    </lineage>
</organism>
<dbReference type="InterPro" id="IPR026444">
    <property type="entry name" value="Secre_tail"/>
</dbReference>
<evidence type="ECO:0000313" key="3">
    <source>
        <dbReference type="Proteomes" id="UP000547674"/>
    </source>
</evidence>
<dbReference type="Pfam" id="PF14224">
    <property type="entry name" value="DUF4331"/>
    <property type="match status" value="1"/>
</dbReference>
<dbReference type="Proteomes" id="UP000547674">
    <property type="component" value="Unassembled WGS sequence"/>
</dbReference>
<dbReference type="EMBL" id="JABDJR010000376">
    <property type="protein sequence ID" value="NNF06977.1"/>
    <property type="molecule type" value="Genomic_DNA"/>
</dbReference>
<proteinExistence type="predicted"/>
<feature type="chain" id="PRO_5031417987" evidence="1">
    <location>
        <begin position="23"/>
        <end position="642"/>
    </location>
</feature>
<protein>
    <submittedName>
        <fullName evidence="2">DUF4331 family protein</fullName>
    </submittedName>
</protein>
<reference evidence="2 3" key="1">
    <citation type="submission" date="2020-03" db="EMBL/GenBank/DDBJ databases">
        <title>Metabolic flexibility allows generalist bacteria to become dominant in a frequently disturbed ecosystem.</title>
        <authorList>
            <person name="Chen Y.-J."/>
            <person name="Leung P.M."/>
            <person name="Bay S.K."/>
            <person name="Hugenholtz P."/>
            <person name="Kessler A.J."/>
            <person name="Shelley G."/>
            <person name="Waite D.W."/>
            <person name="Cook P.L."/>
            <person name="Greening C."/>
        </authorList>
    </citation>
    <scope>NUCLEOTIDE SEQUENCE [LARGE SCALE GENOMIC DNA]</scope>
    <source>
        <strain evidence="2">SS_bin_28</strain>
    </source>
</reference>
<dbReference type="InterPro" id="IPR025566">
    <property type="entry name" value="DUF4331"/>
</dbReference>
<comment type="caution">
    <text evidence="2">The sequence shown here is derived from an EMBL/GenBank/DDBJ whole genome shotgun (WGS) entry which is preliminary data.</text>
</comment>
<accession>A0A7Y2E9X9</accession>
<gene>
    <name evidence="2" type="ORF">HKN21_09470</name>
</gene>
<evidence type="ECO:0000256" key="1">
    <source>
        <dbReference type="SAM" id="SignalP"/>
    </source>
</evidence>
<evidence type="ECO:0000313" key="2">
    <source>
        <dbReference type="EMBL" id="NNF06977.1"/>
    </source>
</evidence>